<dbReference type="Proteomes" id="UP000199564">
    <property type="component" value="Unassembled WGS sequence"/>
</dbReference>
<reference evidence="2" key="1">
    <citation type="submission" date="2016-10" db="EMBL/GenBank/DDBJ databases">
        <authorList>
            <person name="Varghese N."/>
            <person name="Submissions S."/>
        </authorList>
    </citation>
    <scope>NUCLEOTIDE SEQUENCE [LARGE SCALE GENOMIC DNA]</scope>
    <source>
        <strain evidence="2">DSM 15282</strain>
    </source>
</reference>
<evidence type="ECO:0000313" key="2">
    <source>
        <dbReference type="Proteomes" id="UP000199564"/>
    </source>
</evidence>
<name>A0A1I5DWU9_9BACT</name>
<dbReference type="EMBL" id="FOVW01000003">
    <property type="protein sequence ID" value="SFO03617.1"/>
    <property type="molecule type" value="Genomic_DNA"/>
</dbReference>
<gene>
    <name evidence="1" type="ORF">SAMN04488519_103179</name>
</gene>
<proteinExistence type="predicted"/>
<sequence>MDINNRKEISLSPSKNAPTVKEILNDIKVEGILSNAVLINIGVNWESETLRDKILTILELIENQIVD</sequence>
<accession>A0A1I5DWU9</accession>
<dbReference type="RefSeq" id="WP_091651453.1">
    <property type="nucleotide sequence ID" value="NZ_FOVW01000003.1"/>
</dbReference>
<dbReference type="AlphaFoldDB" id="A0A1I5DWU9"/>
<keyword evidence="2" id="KW-1185">Reference proteome</keyword>
<evidence type="ECO:0000313" key="1">
    <source>
        <dbReference type="EMBL" id="SFO03617.1"/>
    </source>
</evidence>
<organism evidence="1 2">
    <name type="scientific">Algoriphagus ornithinivorans</name>
    <dbReference type="NCBI Taxonomy" id="226506"/>
    <lineage>
        <taxon>Bacteria</taxon>
        <taxon>Pseudomonadati</taxon>
        <taxon>Bacteroidota</taxon>
        <taxon>Cytophagia</taxon>
        <taxon>Cytophagales</taxon>
        <taxon>Cyclobacteriaceae</taxon>
        <taxon>Algoriphagus</taxon>
    </lineage>
</organism>
<dbReference type="STRING" id="226506.SAMN04488519_103179"/>
<protein>
    <submittedName>
        <fullName evidence="1">Uncharacterized protein</fullName>
    </submittedName>
</protein>